<keyword evidence="5 7" id="KW-0949">S-adenosyl-L-methionine</keyword>
<dbReference type="RefSeq" id="WP_012953809.1">
    <property type="nucleotide sequence ID" value="NC_013771.1"/>
</dbReference>
<evidence type="ECO:0000256" key="8">
    <source>
        <dbReference type="PROSITE-ProRule" id="PRU01026"/>
    </source>
</evidence>
<dbReference type="Gene3D" id="3.40.50.150">
    <property type="entry name" value="Vaccinia Virus protein VP39"/>
    <property type="match status" value="1"/>
</dbReference>
<dbReference type="NCBIfam" id="TIGR00755">
    <property type="entry name" value="ksgA"/>
    <property type="match status" value="1"/>
</dbReference>
<dbReference type="GO" id="GO:0052908">
    <property type="term" value="F:16S rRNA (adenine(1518)-N(6)/adenine(1519)-N(6))-dimethyltransferase activity"/>
    <property type="evidence" value="ECO:0007669"/>
    <property type="project" value="UniProtKB-EC"/>
</dbReference>
<dbReference type="OrthoDB" id="9814755at2"/>
<dbReference type="InterPro" id="IPR020598">
    <property type="entry name" value="rRNA_Ade_methylase_Trfase_N"/>
</dbReference>
<keyword evidence="1 7" id="KW-0963">Cytoplasm</keyword>
<dbReference type="EC" id="2.1.1.182" evidence="7"/>
<dbReference type="EMBL" id="CP001842">
    <property type="protein sequence ID" value="ADB95144.1"/>
    <property type="molecule type" value="Genomic_DNA"/>
</dbReference>
<dbReference type="Pfam" id="PF00398">
    <property type="entry name" value="RrnaAD"/>
    <property type="match status" value="1"/>
</dbReference>
<dbReference type="InterPro" id="IPR001737">
    <property type="entry name" value="KsgA/Erm"/>
</dbReference>
<proteinExistence type="inferred from homology"/>
<accession>D3ENU4</accession>
<dbReference type="CDD" id="cd02440">
    <property type="entry name" value="AdoMet_MTases"/>
    <property type="match status" value="1"/>
</dbReference>
<dbReference type="SMART" id="SM00650">
    <property type="entry name" value="rADc"/>
    <property type="match status" value="1"/>
</dbReference>
<dbReference type="PROSITE" id="PS01131">
    <property type="entry name" value="RRNA_A_DIMETH"/>
    <property type="match status" value="1"/>
</dbReference>
<name>D3ENU4_ATETH</name>
<keyword evidence="4 7" id="KW-0808">Transferase</keyword>
<evidence type="ECO:0000256" key="4">
    <source>
        <dbReference type="ARBA" id="ARBA00022679"/>
    </source>
</evidence>
<evidence type="ECO:0000256" key="7">
    <source>
        <dbReference type="HAMAP-Rule" id="MF_00607"/>
    </source>
</evidence>
<dbReference type="Proteomes" id="UP000001405">
    <property type="component" value="Chromosome"/>
</dbReference>
<comment type="function">
    <text evidence="7">Specifically dimethylates two adjacent adenosines (A1518 and A1519) in the loop of a conserved hairpin near the 3'-end of 16S rRNA in the 30S particle. May play a critical role in biogenesis of 30S subunits.</text>
</comment>
<feature type="binding site" evidence="7 8">
    <location>
        <position position="13"/>
    </location>
    <ligand>
        <name>S-adenosyl-L-methionine</name>
        <dbReference type="ChEBI" id="CHEBI:59789"/>
    </ligand>
</feature>
<dbReference type="PROSITE" id="PS51689">
    <property type="entry name" value="SAM_RNA_A_N6_MT"/>
    <property type="match status" value="1"/>
</dbReference>
<evidence type="ECO:0000313" key="10">
    <source>
        <dbReference type="EMBL" id="ADB95144.1"/>
    </source>
</evidence>
<dbReference type="InterPro" id="IPR023165">
    <property type="entry name" value="rRNA_Ade_diMease-like_C"/>
</dbReference>
<dbReference type="HOGENOM" id="CLU_041220_0_1_3"/>
<keyword evidence="3 7" id="KW-0489">Methyltransferase</keyword>
<dbReference type="Gene3D" id="1.10.8.100">
    <property type="entry name" value="Ribosomal RNA adenine dimethylase-like, domain 2"/>
    <property type="match status" value="1"/>
</dbReference>
<dbReference type="KEGG" id="cyu:UCYN_04070"/>
<comment type="subcellular location">
    <subcellularLocation>
        <location evidence="7">Cytoplasm</location>
    </subcellularLocation>
</comment>
<comment type="catalytic activity">
    <reaction evidence="7">
        <text>adenosine(1518)/adenosine(1519) in 16S rRNA + 4 S-adenosyl-L-methionine = N(6)-dimethyladenosine(1518)/N(6)-dimethyladenosine(1519) in 16S rRNA + 4 S-adenosyl-L-homocysteine + 4 H(+)</text>
        <dbReference type="Rhea" id="RHEA:19609"/>
        <dbReference type="Rhea" id="RHEA-COMP:10232"/>
        <dbReference type="Rhea" id="RHEA-COMP:10233"/>
        <dbReference type="ChEBI" id="CHEBI:15378"/>
        <dbReference type="ChEBI" id="CHEBI:57856"/>
        <dbReference type="ChEBI" id="CHEBI:59789"/>
        <dbReference type="ChEBI" id="CHEBI:74411"/>
        <dbReference type="ChEBI" id="CHEBI:74493"/>
        <dbReference type="EC" id="2.1.1.182"/>
    </reaction>
</comment>
<dbReference type="PATRIC" id="fig|713887.8.peg.380"/>
<dbReference type="InterPro" id="IPR020596">
    <property type="entry name" value="rRNA_Ade_Mease_Trfase_CS"/>
</dbReference>
<feature type="domain" description="Ribosomal RNA adenine methylase transferase N-terminal" evidence="9">
    <location>
        <begin position="18"/>
        <end position="199"/>
    </location>
</feature>
<organism evidence="11">
    <name type="scientific">Atelocyanobacterium thalassa (isolate ALOHA)</name>
    <dbReference type="NCBI Taxonomy" id="1453429"/>
    <lineage>
        <taxon>Bacteria</taxon>
        <taxon>Bacillati</taxon>
        <taxon>Cyanobacteriota</taxon>
        <taxon>Cyanophyceae</taxon>
        <taxon>Oscillatoriophycideae</taxon>
        <taxon>Chroococcales</taxon>
        <taxon>Aphanothecaceae</taxon>
        <taxon>Candidatus Atelocyanobacterium</taxon>
        <taxon>Candidatus Atelocyanobacterium thalassae</taxon>
    </lineage>
</organism>
<dbReference type="AlphaFoldDB" id="D3ENU4"/>
<dbReference type="InterPro" id="IPR029063">
    <property type="entry name" value="SAM-dependent_MTases_sf"/>
</dbReference>
<keyword evidence="2 7" id="KW-0698">rRNA processing</keyword>
<feature type="binding site" evidence="7 8">
    <location>
        <position position="109"/>
    </location>
    <ligand>
        <name>S-adenosyl-L-methionine</name>
        <dbReference type="ChEBI" id="CHEBI:59789"/>
    </ligand>
</feature>
<evidence type="ECO:0000256" key="6">
    <source>
        <dbReference type="ARBA" id="ARBA00022884"/>
    </source>
</evidence>
<protein>
    <recommendedName>
        <fullName evidence="7">Ribosomal RNA small subunit methyltransferase A</fullName>
        <ecNumber evidence="7">2.1.1.182</ecNumber>
    </recommendedName>
    <alternativeName>
        <fullName evidence="7">16S rRNA (adenine(1518)-N(6)/adenine(1519)-N(6))-dimethyltransferase</fullName>
    </alternativeName>
    <alternativeName>
        <fullName evidence="7">16S rRNA dimethyladenosine transferase</fullName>
    </alternativeName>
    <alternativeName>
        <fullName evidence="7">16S rRNA dimethylase</fullName>
    </alternativeName>
    <alternativeName>
        <fullName evidence="7">S-adenosylmethionine-6-N', N'-adenosyl(rRNA) dimethyltransferase</fullName>
    </alternativeName>
</protein>
<dbReference type="PANTHER" id="PTHR11727">
    <property type="entry name" value="DIMETHYLADENOSINE TRANSFERASE"/>
    <property type="match status" value="1"/>
</dbReference>
<dbReference type="GO" id="GO:0005829">
    <property type="term" value="C:cytosol"/>
    <property type="evidence" value="ECO:0007669"/>
    <property type="project" value="TreeGrafter"/>
</dbReference>
<feature type="binding site" evidence="7 8">
    <location>
        <position position="59"/>
    </location>
    <ligand>
        <name>S-adenosyl-L-methionine</name>
        <dbReference type="ChEBI" id="CHEBI:59789"/>
    </ligand>
</feature>
<dbReference type="HAMAP" id="MF_00607">
    <property type="entry name" value="16SrRNA_methyltr_A"/>
    <property type="match status" value="1"/>
</dbReference>
<gene>
    <name evidence="7" type="primary">rsmA</name>
    <name evidence="7" type="synonym">ksgA</name>
    <name evidence="10" type="ordered locus">UCYN_04070</name>
</gene>
<sequence length="274" mass="31650">MIYPRKRFGQHWLKDNTVLERIIKSAHLTKIDKVLEIGPGTGILTSRLLPEVSSVTAIEVDRDLYEQLVKKFHYCKNLLLLQEDILKIDLFTEISNYNLFWPMNKVVANIPYNITNPILEKLLGSVSEPYNLPYEIIVLLVQKEVAKRITALPGNKMYGALSAKIQYLAHCNYICDVPSKAFYPAPKVDSAIITLRPHILDSSVLNRPHLEKLINLGFSSRRKMLHNNLKSIMDIKYITEFLEKNNLDLKVRAENLSINQWIELSNYLYLLKSK</sequence>
<dbReference type="SUPFAM" id="SSF53335">
    <property type="entry name" value="S-adenosyl-L-methionine-dependent methyltransferases"/>
    <property type="match status" value="1"/>
</dbReference>
<reference evidence="10 11" key="1">
    <citation type="journal article" date="2010" name="Nature">
        <title>Metabolic streamlining in an open-ocean nitrogen-fixing cyanobacterium.</title>
        <authorList>
            <person name="Tripp H.J."/>
            <person name="Bench S.R."/>
            <person name="Turk K.A."/>
            <person name="Foster R.A."/>
            <person name="Desany B.A."/>
            <person name="Niazi F."/>
            <person name="Affourtit J.P."/>
            <person name="Zehr J.P."/>
        </authorList>
    </citation>
    <scope>NUCLEOTIDE SEQUENCE [LARGE SCALE GENOMIC DNA]</scope>
    <source>
        <strain evidence="11">ALOHA</strain>
    </source>
</reference>
<comment type="similarity">
    <text evidence="7">Belongs to the class I-like SAM-binding methyltransferase superfamily. rRNA adenine N(6)-methyltransferase family. RsmA subfamily.</text>
</comment>
<feature type="binding site" evidence="7 8">
    <location>
        <position position="84"/>
    </location>
    <ligand>
        <name>S-adenosyl-L-methionine</name>
        <dbReference type="ChEBI" id="CHEBI:59789"/>
    </ligand>
</feature>
<dbReference type="InterPro" id="IPR011530">
    <property type="entry name" value="rRNA_adenine_dimethylase"/>
</dbReference>
<keyword evidence="11" id="KW-1185">Reference proteome</keyword>
<evidence type="ECO:0000256" key="1">
    <source>
        <dbReference type="ARBA" id="ARBA00022490"/>
    </source>
</evidence>
<feature type="binding site" evidence="7 8">
    <location>
        <position position="38"/>
    </location>
    <ligand>
        <name>S-adenosyl-L-methionine</name>
        <dbReference type="ChEBI" id="CHEBI:59789"/>
    </ligand>
</feature>
<evidence type="ECO:0000259" key="9">
    <source>
        <dbReference type="SMART" id="SM00650"/>
    </source>
</evidence>
<dbReference type="STRING" id="1453429.UCYN_04070"/>
<evidence type="ECO:0000256" key="3">
    <source>
        <dbReference type="ARBA" id="ARBA00022603"/>
    </source>
</evidence>
<keyword evidence="6 7" id="KW-0694">RNA-binding</keyword>
<dbReference type="FunFam" id="3.40.50.150:FF:000023">
    <property type="entry name" value="Ribosomal RNA small subunit methyltransferase A"/>
    <property type="match status" value="1"/>
</dbReference>
<dbReference type="PANTHER" id="PTHR11727:SF7">
    <property type="entry name" value="DIMETHYLADENOSINE TRANSFERASE-RELATED"/>
    <property type="match status" value="1"/>
</dbReference>
<evidence type="ECO:0000256" key="2">
    <source>
        <dbReference type="ARBA" id="ARBA00022552"/>
    </source>
</evidence>
<dbReference type="GO" id="GO:0003723">
    <property type="term" value="F:RNA binding"/>
    <property type="evidence" value="ECO:0007669"/>
    <property type="project" value="UniProtKB-UniRule"/>
</dbReference>
<dbReference type="FunFam" id="1.10.8.100:FF:000001">
    <property type="entry name" value="Ribosomal RNA small subunit methyltransferase A"/>
    <property type="match status" value="1"/>
</dbReference>
<evidence type="ECO:0000256" key="5">
    <source>
        <dbReference type="ARBA" id="ARBA00022691"/>
    </source>
</evidence>
<evidence type="ECO:0000313" key="11">
    <source>
        <dbReference type="Proteomes" id="UP000001405"/>
    </source>
</evidence>
<feature type="binding site" evidence="7 8">
    <location>
        <position position="11"/>
    </location>
    <ligand>
        <name>S-adenosyl-L-methionine</name>
        <dbReference type="ChEBI" id="CHEBI:59789"/>
    </ligand>
</feature>